<name>A0A7U2NRD2_PHANO</name>
<evidence type="ECO:0000313" key="3">
    <source>
        <dbReference type="EMBL" id="QRD07606.1"/>
    </source>
</evidence>
<protein>
    <submittedName>
        <fullName evidence="3">Uncharacterized protein</fullName>
    </submittedName>
</protein>
<reference evidence="4" key="1">
    <citation type="journal article" date="2021" name="BMC Genomics">
        <title>Chromosome-level genome assembly and manually-curated proteome of model necrotroph Parastagonospora nodorum Sn15 reveals a genome-wide trove of candidate effector homologs, and redundancy of virulence-related functions within an accessory chromosome.</title>
        <authorList>
            <person name="Bertazzoni S."/>
            <person name="Jones D.A.B."/>
            <person name="Phan H.T."/>
            <person name="Tan K.-C."/>
            <person name="Hane J.K."/>
        </authorList>
    </citation>
    <scope>NUCLEOTIDE SEQUENCE [LARGE SCALE GENOMIC DNA]</scope>
    <source>
        <strain evidence="4">SN15 / ATCC MYA-4574 / FGSC 10173)</strain>
    </source>
</reference>
<feature type="non-terminal residue" evidence="3">
    <location>
        <position position="307"/>
    </location>
</feature>
<accession>A0A7U2NRD2</accession>
<keyword evidence="4" id="KW-1185">Reference proteome</keyword>
<evidence type="ECO:0000313" key="4">
    <source>
        <dbReference type="Proteomes" id="UP000663193"/>
    </source>
</evidence>
<feature type="region of interest" description="Disordered" evidence="2">
    <location>
        <begin position="285"/>
        <end position="307"/>
    </location>
</feature>
<organism evidence="3 4">
    <name type="scientific">Phaeosphaeria nodorum (strain SN15 / ATCC MYA-4574 / FGSC 10173)</name>
    <name type="common">Glume blotch fungus</name>
    <name type="synonym">Parastagonospora nodorum</name>
    <dbReference type="NCBI Taxonomy" id="321614"/>
    <lineage>
        <taxon>Eukaryota</taxon>
        <taxon>Fungi</taxon>
        <taxon>Dikarya</taxon>
        <taxon>Ascomycota</taxon>
        <taxon>Pezizomycotina</taxon>
        <taxon>Dothideomycetes</taxon>
        <taxon>Pleosporomycetidae</taxon>
        <taxon>Pleosporales</taxon>
        <taxon>Pleosporineae</taxon>
        <taxon>Phaeosphaeriaceae</taxon>
        <taxon>Parastagonospora</taxon>
    </lineage>
</organism>
<gene>
    <name evidence="3" type="ORF">JI435_162860</name>
</gene>
<evidence type="ECO:0000256" key="1">
    <source>
        <dbReference type="SAM" id="Coils"/>
    </source>
</evidence>
<feature type="region of interest" description="Disordered" evidence="2">
    <location>
        <begin position="143"/>
        <end position="173"/>
    </location>
</feature>
<dbReference type="AlphaFoldDB" id="A0A7U2NRD2"/>
<dbReference type="VEuPathDB" id="FungiDB:JI435_162860"/>
<feature type="coiled-coil region" evidence="1">
    <location>
        <begin position="43"/>
        <end position="70"/>
    </location>
</feature>
<proteinExistence type="predicted"/>
<feature type="coiled-coil region" evidence="1">
    <location>
        <begin position="107"/>
        <end position="134"/>
    </location>
</feature>
<keyword evidence="1" id="KW-0175">Coiled coil</keyword>
<dbReference type="Proteomes" id="UP000663193">
    <property type="component" value="Chromosome 23"/>
</dbReference>
<feature type="compositionally biased region" description="Polar residues" evidence="2">
    <location>
        <begin position="143"/>
        <end position="162"/>
    </location>
</feature>
<dbReference type="EMBL" id="CP069045">
    <property type="protein sequence ID" value="QRD07606.1"/>
    <property type="molecule type" value="Genomic_DNA"/>
</dbReference>
<sequence>ISCPGLLIMPADRSLRKTYTNSPFFSLSSITTMDSAAWMQDARQKQEATIQQAKETIACWEEDVTQRKQQIAHNEGMLAMLKEMDGDPESEQKAGLMSEIESSKRLVTSDEREIAKRQRNLANYEKTLVTLNARLLQSEAGITASTESGPSSTPVKVESSTPVKAESPSLPTSDLTVAPTEVAAADTFKVLYYVTYNAQYMPTSAYCNVNAYFSRDERKVVPATLHELALHIRDYHTGETATGCQTVDLGPTFRMGVHAHLTVPENAARLAHIEATNARLALAEAQPTASGNDADLAEAKPNLKRKR</sequence>
<evidence type="ECO:0000256" key="2">
    <source>
        <dbReference type="SAM" id="MobiDB-lite"/>
    </source>
</evidence>